<evidence type="ECO:0000313" key="2">
    <source>
        <dbReference type="Proteomes" id="UP000281553"/>
    </source>
</evidence>
<accession>A0A3P7NTP9</accession>
<reference evidence="1 2" key="1">
    <citation type="submission" date="2018-11" db="EMBL/GenBank/DDBJ databases">
        <authorList>
            <consortium name="Pathogen Informatics"/>
        </authorList>
    </citation>
    <scope>NUCLEOTIDE SEQUENCE [LARGE SCALE GENOMIC DNA]</scope>
</reference>
<evidence type="ECO:0000313" key="1">
    <source>
        <dbReference type="EMBL" id="VDN08886.1"/>
    </source>
</evidence>
<sequence length="75" mass="8917">MKAMEDRFEARFEALEALIRQRYELNRHAYNTITKRLDDFEAVNRPDNDYVRSKLDMLVKRVDQIASELSVLAKV</sequence>
<dbReference type="AlphaFoldDB" id="A0A3P7NTP9"/>
<protein>
    <submittedName>
        <fullName evidence="1">Uncharacterized protein</fullName>
    </submittedName>
</protein>
<dbReference type="EMBL" id="UYRU01045983">
    <property type="protein sequence ID" value="VDN08886.1"/>
    <property type="molecule type" value="Genomic_DNA"/>
</dbReference>
<name>A0A3P7NTP9_DIBLA</name>
<gene>
    <name evidence="1" type="ORF">DILT_LOCUS4717</name>
</gene>
<dbReference type="Proteomes" id="UP000281553">
    <property type="component" value="Unassembled WGS sequence"/>
</dbReference>
<keyword evidence="2" id="KW-1185">Reference proteome</keyword>
<proteinExistence type="predicted"/>
<organism evidence="1 2">
    <name type="scientific">Dibothriocephalus latus</name>
    <name type="common">Fish tapeworm</name>
    <name type="synonym">Diphyllobothrium latum</name>
    <dbReference type="NCBI Taxonomy" id="60516"/>
    <lineage>
        <taxon>Eukaryota</taxon>
        <taxon>Metazoa</taxon>
        <taxon>Spiralia</taxon>
        <taxon>Lophotrochozoa</taxon>
        <taxon>Platyhelminthes</taxon>
        <taxon>Cestoda</taxon>
        <taxon>Eucestoda</taxon>
        <taxon>Diphyllobothriidea</taxon>
        <taxon>Diphyllobothriidae</taxon>
        <taxon>Dibothriocephalus</taxon>
    </lineage>
</organism>